<evidence type="ECO:0008006" key="3">
    <source>
        <dbReference type="Google" id="ProtNLM"/>
    </source>
</evidence>
<dbReference type="AlphaFoldDB" id="A0A0F6HAV9"/>
<dbReference type="Pfam" id="PF14903">
    <property type="entry name" value="WG_beta_rep"/>
    <property type="match status" value="7"/>
</dbReference>
<reference evidence="1 2" key="1">
    <citation type="submission" date="2012-09" db="EMBL/GenBank/DDBJ databases">
        <authorList>
            <person name="Harkins D.M."/>
            <person name="Durkin A.S."/>
            <person name="Brinkac L.M."/>
            <person name="Selengut J.D."/>
            <person name="Sanka R."/>
            <person name="DePew J."/>
            <person name="Purushe J."/>
            <person name="Chanthongthip A."/>
            <person name="Lattana O."/>
            <person name="Phetsouvanh R."/>
            <person name="Newton P.N."/>
            <person name="Vinetz J.M."/>
            <person name="Sutton G.G."/>
            <person name="Nelson W.C."/>
            <person name="Fouts D.E."/>
        </authorList>
    </citation>
    <scope>NUCLEOTIDE SEQUENCE [LARGE SCALE GENOMIC DNA]</scope>
    <source>
        <strain evidence="1 2">UI 12621</strain>
    </source>
</reference>
<sequence>MKNQSLFLARSWSNDRKNYKLGYINALGQWAIEPEYEKANEFHDGFAKVEKDNKTFIINKQNEKIFEIPTTTHLGQFHEGLAIAYIEEKRGKYKHGYMNPKGELIIPFQYERAENFKEGLGCIQSSENKNWGAIDKSGRLIITCKFHNSLYFEDQIAVANEDYNLYGVIDLKGEYIILPKFESIDKFSDGLANVRDKKTRKHGFIDLTGNYVINPIFEYANGFSDGFAAIHDAKSKWGHIDKSGRIAIPTKFRSTGNFSEGLAYALTNKWGYIDQTGAWIIQPAFTWTDRFSNGVAVVEIKKKYGLINTSGEYILPPVYNHIDNSLPELIKVSFSPDSKTPNFTQFFTRDGKLVWTEFEPIQISNSQIESSPKKNDIVTPEDLITNLKTHTQQIVTELGKGSEPARKAASALTNISWEEVFIETVSQLDAHWKDFKTQTEEELSGVLFFWNDLEGDVGLSSCFVTGNNDPKDLLNEFEGGEPAVDFDFVFSKVVPTEACEEDIHSRVRNDLLDVVFEKALSLSLSRSEFLKIKKTNPLYIYRSYSHDDHSPKLLFKVGKDKPKILNAEKFILQRVLKDHPYFSQIFGQKEWLEVYEDEFNEISQDDLSETLNLFLFTYLKESSKLEYIQAIAERLPRSPEIVNSNRLTLTLTGYFCLIQETQLALQHLHILKKTEHLKAHFLWAREYFIFLEENSEFQKIVQWISNSA</sequence>
<comment type="caution">
    <text evidence="1">The sequence shown here is derived from an EMBL/GenBank/DDBJ whole genome shotgun (WGS) entry which is preliminary data.</text>
</comment>
<evidence type="ECO:0000313" key="1">
    <source>
        <dbReference type="EMBL" id="EKO25417.1"/>
    </source>
</evidence>
<organism evidence="1 2">
    <name type="scientific">Leptospira interrogans str. UI 12621</name>
    <dbReference type="NCBI Taxonomy" id="1049937"/>
    <lineage>
        <taxon>Bacteria</taxon>
        <taxon>Pseudomonadati</taxon>
        <taxon>Spirochaetota</taxon>
        <taxon>Spirochaetia</taxon>
        <taxon>Leptospirales</taxon>
        <taxon>Leptospiraceae</taxon>
        <taxon>Leptospira</taxon>
    </lineage>
</organism>
<proteinExistence type="predicted"/>
<dbReference type="RefSeq" id="WP_002120231.1">
    <property type="nucleotide sequence ID" value="NZ_AHNQ02000025.1"/>
</dbReference>
<evidence type="ECO:0000313" key="2">
    <source>
        <dbReference type="Proteomes" id="UP000006324"/>
    </source>
</evidence>
<gene>
    <name evidence="1" type="ORF">LEP1GSC104_3601</name>
</gene>
<dbReference type="InterPro" id="IPR032774">
    <property type="entry name" value="WG_beta_rep"/>
</dbReference>
<dbReference type="PANTHER" id="PTHR37841:SF1">
    <property type="entry name" value="DUF3298 DOMAIN-CONTAINING PROTEIN"/>
    <property type="match status" value="1"/>
</dbReference>
<dbReference type="SUPFAM" id="SSF69360">
    <property type="entry name" value="Cell wall binding repeat"/>
    <property type="match status" value="1"/>
</dbReference>
<dbReference type="Proteomes" id="UP000006324">
    <property type="component" value="Unassembled WGS sequence"/>
</dbReference>
<protein>
    <recommendedName>
        <fullName evidence="3">WG repeat-containing protein</fullName>
    </recommendedName>
</protein>
<accession>A0A0F6HAV9</accession>
<dbReference type="PANTHER" id="PTHR37841">
    <property type="entry name" value="GLR2918 PROTEIN"/>
    <property type="match status" value="1"/>
</dbReference>
<name>A0A0F6HAV9_LEPIR</name>
<dbReference type="EMBL" id="AHNQ02000025">
    <property type="protein sequence ID" value="EKO25417.1"/>
    <property type="molecule type" value="Genomic_DNA"/>
</dbReference>